<dbReference type="FunFam" id="3.40.50.300:FF:000356">
    <property type="entry name" value="DNA repair protein RecN"/>
    <property type="match status" value="1"/>
</dbReference>
<dbReference type="GO" id="GO:0016887">
    <property type="term" value="F:ATP hydrolysis activity"/>
    <property type="evidence" value="ECO:0007669"/>
    <property type="project" value="InterPro"/>
</dbReference>
<keyword evidence="4 8" id="KW-0227">DNA damage</keyword>
<dbReference type="PANTHER" id="PTHR11059:SF0">
    <property type="entry name" value="DNA REPAIR PROTEIN RECN"/>
    <property type="match status" value="1"/>
</dbReference>
<dbReference type="PANTHER" id="PTHR11059">
    <property type="entry name" value="DNA REPAIR PROTEIN RECN"/>
    <property type="match status" value="1"/>
</dbReference>
<evidence type="ECO:0000259" key="10">
    <source>
        <dbReference type="Pfam" id="PF13476"/>
    </source>
</evidence>
<keyword evidence="3" id="KW-0547">Nucleotide-binding</keyword>
<dbReference type="eggNOG" id="COG0497">
    <property type="taxonomic scope" value="Bacteria"/>
</dbReference>
<dbReference type="InterPro" id="IPR027417">
    <property type="entry name" value="P-loop_NTPase"/>
</dbReference>
<dbReference type="BioCyc" id="TSAC1094508:GLMA-1945-MONOMER"/>
<dbReference type="Pfam" id="PF13476">
    <property type="entry name" value="AAA_23"/>
    <property type="match status" value="1"/>
</dbReference>
<evidence type="ECO:0000256" key="1">
    <source>
        <dbReference type="ARBA" id="ARBA00009441"/>
    </source>
</evidence>
<evidence type="ECO:0000256" key="2">
    <source>
        <dbReference type="ARBA" id="ARBA00021315"/>
    </source>
</evidence>
<dbReference type="KEGG" id="tsh:Tsac_1919"/>
<comment type="function">
    <text evidence="8">May be involved in recombinational repair of damaged DNA.</text>
</comment>
<dbReference type="EMBL" id="CP003184">
    <property type="protein sequence ID" value="AFK86923.1"/>
    <property type="molecule type" value="Genomic_DNA"/>
</dbReference>
<dbReference type="PATRIC" id="fig|1094508.3.peg.1944"/>
<proteinExistence type="inferred from homology"/>
<evidence type="ECO:0000256" key="3">
    <source>
        <dbReference type="ARBA" id="ARBA00022741"/>
    </source>
</evidence>
<protein>
    <recommendedName>
        <fullName evidence="2 8">DNA repair protein RecN</fullName>
    </recommendedName>
    <alternativeName>
        <fullName evidence="7 8">Recombination protein N</fullName>
    </alternativeName>
</protein>
<reference evidence="11 12" key="1">
    <citation type="journal article" date="2014" name="Appl. Environ. Microbiol.">
        <title>Profile of Secreted Hydrolases, Associated Proteins, and SlpA in Thermoanaerobacterium saccharolyticum during the Degradation of Hemicellulose.</title>
        <authorList>
            <person name="Currie D.H."/>
            <person name="Guss A.M."/>
            <person name="Herring C.D."/>
            <person name="Giannone R.J."/>
            <person name="Johnson C.M."/>
            <person name="Lankford P.K."/>
            <person name="Brown S.D."/>
            <person name="Hettich R.L."/>
            <person name="Lynd L.R."/>
        </authorList>
    </citation>
    <scope>NUCLEOTIDE SEQUENCE [LARGE SCALE GENOMIC DNA]</scope>
    <source>
        <strain evidence="12">DSM 8691 / JW/SL-YS485</strain>
    </source>
</reference>
<dbReference type="STRING" id="1094508.Tsac_1919"/>
<dbReference type="InterPro" id="IPR004604">
    <property type="entry name" value="DNA_recomb/repair_RecN"/>
</dbReference>
<evidence type="ECO:0000256" key="8">
    <source>
        <dbReference type="PIRNR" id="PIRNR003128"/>
    </source>
</evidence>
<dbReference type="PIRSF" id="PIRSF003128">
    <property type="entry name" value="RecN"/>
    <property type="match status" value="1"/>
</dbReference>
<organism evidence="11 12">
    <name type="scientific">Thermoanaerobacterium saccharolyticum (strain DSM 8691 / JW/SL-YS485)</name>
    <dbReference type="NCBI Taxonomy" id="1094508"/>
    <lineage>
        <taxon>Bacteria</taxon>
        <taxon>Bacillati</taxon>
        <taxon>Bacillota</taxon>
        <taxon>Clostridia</taxon>
        <taxon>Thermoanaerobacterales</taxon>
        <taxon>Thermoanaerobacteraceae</taxon>
        <taxon>Thermoanaerobacterium</taxon>
    </lineage>
</organism>
<evidence type="ECO:0000256" key="5">
    <source>
        <dbReference type="ARBA" id="ARBA00022840"/>
    </source>
</evidence>
<evidence type="ECO:0000256" key="6">
    <source>
        <dbReference type="ARBA" id="ARBA00023204"/>
    </source>
</evidence>
<evidence type="ECO:0000313" key="12">
    <source>
        <dbReference type="Proteomes" id="UP000006178"/>
    </source>
</evidence>
<dbReference type="GO" id="GO:0006302">
    <property type="term" value="P:double-strand break repair"/>
    <property type="evidence" value="ECO:0007669"/>
    <property type="project" value="InterPro"/>
</dbReference>
<dbReference type="GO" id="GO:0009432">
    <property type="term" value="P:SOS response"/>
    <property type="evidence" value="ECO:0007669"/>
    <property type="project" value="TreeGrafter"/>
</dbReference>
<keyword evidence="9" id="KW-0175">Coiled coil</keyword>
<dbReference type="NCBIfam" id="TIGR00634">
    <property type="entry name" value="recN"/>
    <property type="match status" value="1"/>
</dbReference>
<evidence type="ECO:0000313" key="11">
    <source>
        <dbReference type="EMBL" id="AFK86923.1"/>
    </source>
</evidence>
<dbReference type="Proteomes" id="UP000006178">
    <property type="component" value="Chromosome"/>
</dbReference>
<dbReference type="GO" id="GO:0005524">
    <property type="term" value="F:ATP binding"/>
    <property type="evidence" value="ECO:0007669"/>
    <property type="project" value="UniProtKB-KW"/>
</dbReference>
<dbReference type="SUPFAM" id="SSF52540">
    <property type="entry name" value="P-loop containing nucleoside triphosphate hydrolases"/>
    <property type="match status" value="1"/>
</dbReference>
<dbReference type="InterPro" id="IPR038729">
    <property type="entry name" value="Rad50/SbcC_AAA"/>
</dbReference>
<sequence length="568" mass="64972">MILTLNIKNIALIDEAEIDFDDGLNILTGETGAGKSIVIDSMMLLLGGRANKDIIRNGAQKATVEGVFLVDSNTDVIHKILDEAGIEHEDDDTLIISRDITENGRNYCRVNGRIVPLSFLSKLGTYLVDILGQHEHQFLLDSSKHLSILDNFQDKNFFDLKGTLRDLLSEYNILNKRLKEFYSDDKEKMSKIDLLKYQINEIESAKIKKGEEENLLERRNILINSEKLFNSMNECYNLLYKGINDNTSVLDNLSVVLKNLDVSYKIDRRLEKLKEMIQSALYTLDDCSIQIRDYIENINFDANELNEIEKRLDILGNLKRKYGRTIEEIIRYKEEKNDELTKLLNAEEEIHKINKEKEEIMQKIKMISDEIHEMRKNVADFLEKKISDVLSELNMPNTIFKVDIRKKDVANENGMDEVEFLISTNIGEPLKPLDKIASGGELSRIMLALKTILADFDGISTLIFDEVDTGISGKAAQSVAQKIALISRNRQVICVTHLPQITSMADSHFKISKEFDEDKTYIKIEKLDYEGKIKELSRIISGSVVTNTTYSHSKELIELAENYKKSLI</sequence>
<comment type="similarity">
    <text evidence="1 8">Belongs to the RecN family.</text>
</comment>
<keyword evidence="6 8" id="KW-0234">DNA repair</keyword>
<evidence type="ECO:0000256" key="9">
    <source>
        <dbReference type="SAM" id="Coils"/>
    </source>
</evidence>
<dbReference type="FunFam" id="3.40.50.300:FF:000319">
    <property type="entry name" value="DNA repair protein RecN"/>
    <property type="match status" value="1"/>
</dbReference>
<evidence type="ECO:0000256" key="4">
    <source>
        <dbReference type="ARBA" id="ARBA00022763"/>
    </source>
</evidence>
<dbReference type="GO" id="GO:0043590">
    <property type="term" value="C:bacterial nucleoid"/>
    <property type="evidence" value="ECO:0007669"/>
    <property type="project" value="TreeGrafter"/>
</dbReference>
<feature type="coiled-coil region" evidence="9">
    <location>
        <begin position="291"/>
        <end position="377"/>
    </location>
</feature>
<evidence type="ECO:0000256" key="7">
    <source>
        <dbReference type="ARBA" id="ARBA00033408"/>
    </source>
</evidence>
<dbReference type="AlphaFoldDB" id="I3VWM8"/>
<name>I3VWM8_THESW</name>
<dbReference type="CDD" id="cd03241">
    <property type="entry name" value="ABC_RecN"/>
    <property type="match status" value="2"/>
</dbReference>
<gene>
    <name evidence="11" type="ordered locus">Tsac_1919</name>
</gene>
<feature type="domain" description="Rad50/SbcC-type AAA" evidence="10">
    <location>
        <begin position="5"/>
        <end position="213"/>
    </location>
</feature>
<dbReference type="RefSeq" id="WP_014758778.1">
    <property type="nucleotide sequence ID" value="NC_017992.1"/>
</dbReference>
<dbReference type="GO" id="GO:0006310">
    <property type="term" value="P:DNA recombination"/>
    <property type="evidence" value="ECO:0007669"/>
    <property type="project" value="InterPro"/>
</dbReference>
<accession>I3VWM8</accession>
<keyword evidence="5" id="KW-0067">ATP-binding</keyword>
<dbReference type="Gene3D" id="3.40.50.300">
    <property type="entry name" value="P-loop containing nucleotide triphosphate hydrolases"/>
    <property type="match status" value="2"/>
</dbReference>
<keyword evidence="12" id="KW-1185">Reference proteome</keyword>